<evidence type="ECO:0000313" key="2">
    <source>
        <dbReference type="EMBL" id="CAF4163701.1"/>
    </source>
</evidence>
<gene>
    <name evidence="2" type="ORF">GIL414_LOCUS20056</name>
</gene>
<proteinExistence type="predicted"/>
<evidence type="ECO:0000256" key="1">
    <source>
        <dbReference type="SAM" id="MobiDB-lite"/>
    </source>
</evidence>
<comment type="caution">
    <text evidence="2">The sequence shown here is derived from an EMBL/GenBank/DDBJ whole genome shotgun (WGS) entry which is preliminary data.</text>
</comment>
<dbReference type="AlphaFoldDB" id="A0A8S2RG34"/>
<organism evidence="2 3">
    <name type="scientific">Rotaria magnacalcarata</name>
    <dbReference type="NCBI Taxonomy" id="392030"/>
    <lineage>
        <taxon>Eukaryota</taxon>
        <taxon>Metazoa</taxon>
        <taxon>Spiralia</taxon>
        <taxon>Gnathifera</taxon>
        <taxon>Rotifera</taxon>
        <taxon>Eurotatoria</taxon>
        <taxon>Bdelloidea</taxon>
        <taxon>Philodinida</taxon>
        <taxon>Philodinidae</taxon>
        <taxon>Rotaria</taxon>
    </lineage>
</organism>
<reference evidence="2" key="1">
    <citation type="submission" date="2021-02" db="EMBL/GenBank/DDBJ databases">
        <authorList>
            <person name="Nowell W R."/>
        </authorList>
    </citation>
    <scope>NUCLEOTIDE SEQUENCE</scope>
</reference>
<evidence type="ECO:0000313" key="3">
    <source>
        <dbReference type="Proteomes" id="UP000681720"/>
    </source>
</evidence>
<name>A0A8S2RG34_9BILA</name>
<protein>
    <submittedName>
        <fullName evidence="2">Uncharacterized protein</fullName>
    </submittedName>
</protein>
<dbReference type="EMBL" id="CAJOBJ010012158">
    <property type="protein sequence ID" value="CAF4163701.1"/>
    <property type="molecule type" value="Genomic_DNA"/>
</dbReference>
<feature type="compositionally biased region" description="Polar residues" evidence="1">
    <location>
        <begin position="1"/>
        <end position="11"/>
    </location>
</feature>
<dbReference type="Proteomes" id="UP000681720">
    <property type="component" value="Unassembled WGS sequence"/>
</dbReference>
<feature type="non-terminal residue" evidence="2">
    <location>
        <position position="1"/>
    </location>
</feature>
<sequence length="34" mass="3753">VPSYPFSSINETGKLAKRTNGGSENKGIEMDYVY</sequence>
<feature type="region of interest" description="Disordered" evidence="1">
    <location>
        <begin position="1"/>
        <end position="34"/>
    </location>
</feature>
<accession>A0A8S2RG34</accession>